<name>A0A7D7QDW1_9FLAO</name>
<dbReference type="Proteomes" id="UP000515349">
    <property type="component" value="Chromosome"/>
</dbReference>
<reference evidence="1" key="3">
    <citation type="submission" date="2020-07" db="EMBL/GenBank/DDBJ databases">
        <authorList>
            <person name="Yang C."/>
        </authorList>
    </citation>
    <scope>NUCLEOTIDE SEQUENCE</scope>
    <source>
        <strain evidence="1">Cx-624</strain>
    </source>
</reference>
<sequence>MKKSIIVLSLFAAVLGVTSCEKKENTEVRTEDSVIVEDSMAAATDMNAEAAAAADPQAELIKKAQSYPLTSLALSENHFDFKSVKKGEKVKHVYEVTNTGENPLIISQVKPACGCTAPDYTTTPILPGQKGSVTLEFDSSSFDGLQNKQAEIFANVEKPVVITFSANVVN</sequence>
<evidence type="ECO:0000313" key="3">
    <source>
        <dbReference type="Proteomes" id="UP000515349"/>
    </source>
</evidence>
<dbReference type="EMBL" id="JACEUX010000004">
    <property type="protein sequence ID" value="MBA5247717.1"/>
    <property type="molecule type" value="Genomic_DNA"/>
</dbReference>
<proteinExistence type="predicted"/>
<reference evidence="2 3" key="1">
    <citation type="submission" date="2020-07" db="EMBL/GenBank/DDBJ databases">
        <title>Chryseobacterium sp.cx-624.</title>
        <authorList>
            <person name="Yang C."/>
        </authorList>
    </citation>
    <scope>NUCLEOTIDE SEQUENCE [LARGE SCALE GENOMIC DNA]</scope>
    <source>
        <strain evidence="3">cx-624</strain>
        <strain evidence="2">Cx-624</strain>
    </source>
</reference>
<accession>A0A7D7QDW1</accession>
<dbReference type="EMBL" id="CP059472">
    <property type="protein sequence ID" value="QMS97301.1"/>
    <property type="molecule type" value="Genomic_DNA"/>
</dbReference>
<dbReference type="PROSITE" id="PS51257">
    <property type="entry name" value="PROKAR_LIPOPROTEIN"/>
    <property type="match status" value="1"/>
</dbReference>
<keyword evidence="4" id="KW-1185">Reference proteome</keyword>
<dbReference type="Gene3D" id="2.60.40.10">
    <property type="entry name" value="Immunoglobulins"/>
    <property type="match status" value="1"/>
</dbReference>
<dbReference type="AlphaFoldDB" id="A0A7D7QDW1"/>
<dbReference type="InterPro" id="IPR011467">
    <property type="entry name" value="DUF1573"/>
</dbReference>
<gene>
    <name evidence="2" type="ORF">H1R16_06005</name>
    <name evidence="1" type="ORF">H2507_11110</name>
</gene>
<reference evidence="4" key="2">
    <citation type="submission" date="2020-07" db="EMBL/GenBank/DDBJ databases">
        <title>Flavobacterium sp. xlx-214.</title>
        <authorList>
            <person name="Yang C."/>
        </authorList>
    </citation>
    <scope>NUCLEOTIDE SEQUENCE [LARGE SCALE GENOMIC DNA]</scope>
    <source>
        <strain evidence="4">CX-624</strain>
    </source>
</reference>
<dbReference type="InterPro" id="IPR013783">
    <property type="entry name" value="Ig-like_fold"/>
</dbReference>
<dbReference type="Pfam" id="PF07610">
    <property type="entry name" value="DUF1573"/>
    <property type="match status" value="1"/>
</dbReference>
<protein>
    <submittedName>
        <fullName evidence="2">DUF1573 domain-containing protein</fullName>
    </submittedName>
</protein>
<dbReference type="PANTHER" id="PTHR37833">
    <property type="entry name" value="LIPOPROTEIN-RELATED"/>
    <property type="match status" value="1"/>
</dbReference>
<dbReference type="KEGG" id="cbau:H1R16_06005"/>
<evidence type="ECO:0000313" key="4">
    <source>
        <dbReference type="Proteomes" id="UP000539710"/>
    </source>
</evidence>
<evidence type="ECO:0000313" key="2">
    <source>
        <dbReference type="EMBL" id="QMS97301.1"/>
    </source>
</evidence>
<evidence type="ECO:0000313" key="1">
    <source>
        <dbReference type="EMBL" id="MBA5247717.1"/>
    </source>
</evidence>
<organism evidence="2 3">
    <name type="scientific">Marnyiella aurantia</name>
    <dbReference type="NCBI Taxonomy" id="2758037"/>
    <lineage>
        <taxon>Bacteria</taxon>
        <taxon>Pseudomonadati</taxon>
        <taxon>Bacteroidota</taxon>
        <taxon>Flavobacteriia</taxon>
        <taxon>Flavobacteriales</taxon>
        <taxon>Weeksellaceae</taxon>
        <taxon>Marnyiella</taxon>
    </lineage>
</organism>
<dbReference type="PANTHER" id="PTHR37833:SF1">
    <property type="entry name" value="SIGNAL PEPTIDE PROTEIN"/>
    <property type="match status" value="1"/>
</dbReference>
<dbReference type="RefSeq" id="WP_181887820.1">
    <property type="nucleotide sequence ID" value="NZ_CP059472.1"/>
</dbReference>
<dbReference type="Proteomes" id="UP000539710">
    <property type="component" value="Unassembled WGS sequence"/>
</dbReference>